<dbReference type="EMBL" id="JMOA01000066">
    <property type="protein sequence ID" value="KCX99744.1"/>
    <property type="molecule type" value="Genomic_DNA"/>
</dbReference>
<gene>
    <name evidence="2" type="ORF">J572_3564</name>
</gene>
<evidence type="ECO:0000259" key="1">
    <source>
        <dbReference type="Pfam" id="PF09346"/>
    </source>
</evidence>
<reference evidence="2 3" key="1">
    <citation type="submission" date="2014-04" db="EMBL/GenBank/DDBJ databases">
        <title>Comparative genomics and transcriptomics to identify genetic mechanisms underlying the emergence of carbapenem resistant Acinetobacter baumannii (CRAb).</title>
        <authorList>
            <person name="Harris A.D."/>
            <person name="Johnson K.J."/>
            <person name="George J."/>
            <person name="Nadendla S."/>
            <person name="Daugherty S.C."/>
            <person name="Parankush S."/>
            <person name="Sadzewicz L."/>
            <person name="Tallon L."/>
            <person name="Sengamalay N."/>
            <person name="Hazen T.H."/>
            <person name="Rasko D.A."/>
        </authorList>
    </citation>
    <scope>NUCLEOTIDE SEQUENCE [LARGE SCALE GENOMIC DNA]</scope>
    <source>
        <strain evidence="2 3">1499986</strain>
    </source>
</reference>
<dbReference type="InterPro" id="IPR018958">
    <property type="entry name" value="Knr4/Smi1-like_dom"/>
</dbReference>
<proteinExistence type="predicted"/>
<dbReference type="Gene3D" id="3.40.1580.10">
    <property type="entry name" value="SMI1/KNR4-like"/>
    <property type="match status" value="1"/>
</dbReference>
<dbReference type="Proteomes" id="UP000027309">
    <property type="component" value="Unassembled WGS sequence"/>
</dbReference>
<sequence length="139" mass="16079">MGLSKSWSDFGLSGPKNLNLDEILKIEFPFLYKSLVEYANPAYIEVGSFYYGDDETSISDFFPLTQSYEYGSFLWCALDNSIIPKGILPFARYAGDFLICFDYRETKTSPKIILLDSFMSEIYPISNNFKVFWSFYMSD</sequence>
<evidence type="ECO:0000313" key="3">
    <source>
        <dbReference type="Proteomes" id="UP000027309"/>
    </source>
</evidence>
<name>A0A836LXI7_ACIBA</name>
<comment type="caution">
    <text evidence="2">The sequence shown here is derived from an EMBL/GenBank/DDBJ whole genome shotgun (WGS) entry which is preliminary data.</text>
</comment>
<evidence type="ECO:0000313" key="2">
    <source>
        <dbReference type="EMBL" id="KCX99744.1"/>
    </source>
</evidence>
<dbReference type="InterPro" id="IPR037883">
    <property type="entry name" value="Knr4/Smi1-like_sf"/>
</dbReference>
<dbReference type="Pfam" id="PF09346">
    <property type="entry name" value="SMI1_KNR4"/>
    <property type="match status" value="1"/>
</dbReference>
<dbReference type="SUPFAM" id="SSF160631">
    <property type="entry name" value="SMI1/KNR4-like"/>
    <property type="match status" value="1"/>
</dbReference>
<organism evidence="2 3">
    <name type="scientific">Acinetobacter baumannii 1499986</name>
    <dbReference type="NCBI Taxonomy" id="1310673"/>
    <lineage>
        <taxon>Bacteria</taxon>
        <taxon>Pseudomonadati</taxon>
        <taxon>Pseudomonadota</taxon>
        <taxon>Gammaproteobacteria</taxon>
        <taxon>Moraxellales</taxon>
        <taxon>Moraxellaceae</taxon>
        <taxon>Acinetobacter</taxon>
        <taxon>Acinetobacter calcoaceticus/baumannii complex</taxon>
    </lineage>
</organism>
<protein>
    <recommendedName>
        <fullName evidence="1">Knr4/Smi1-like domain-containing protein</fullName>
    </recommendedName>
</protein>
<dbReference type="AlphaFoldDB" id="A0A836LXI7"/>
<feature type="domain" description="Knr4/Smi1-like" evidence="1">
    <location>
        <begin position="22"/>
        <end position="132"/>
    </location>
</feature>
<dbReference type="RefSeq" id="WP_033856735.1">
    <property type="nucleotide sequence ID" value="NZ_JMOA01000066.1"/>
</dbReference>
<accession>A0A836LXI7</accession>